<gene>
    <name evidence="1" type="ORF">UFOPK2928_00896</name>
</gene>
<reference evidence="1" key="1">
    <citation type="submission" date="2020-05" db="EMBL/GenBank/DDBJ databases">
        <authorList>
            <person name="Chiriac C."/>
            <person name="Salcher M."/>
            <person name="Ghai R."/>
            <person name="Kavagutti S V."/>
        </authorList>
    </citation>
    <scope>NUCLEOTIDE SEQUENCE</scope>
</reference>
<proteinExistence type="predicted"/>
<sequence>MLAYLNSSSFSYKNTAGITIKFQASGDLSGSGLMNQFVVKSGTIKLNGKA</sequence>
<organism evidence="1">
    <name type="scientific">freshwater metagenome</name>
    <dbReference type="NCBI Taxonomy" id="449393"/>
    <lineage>
        <taxon>unclassified sequences</taxon>
        <taxon>metagenomes</taxon>
        <taxon>ecological metagenomes</taxon>
    </lineage>
</organism>
<accession>A0A6J6WE59</accession>
<name>A0A6J6WE59_9ZZZZ</name>
<dbReference type="AlphaFoldDB" id="A0A6J6WE59"/>
<protein>
    <submittedName>
        <fullName evidence="1">Unannotated protein</fullName>
    </submittedName>
</protein>
<dbReference type="EMBL" id="CAEZZY010000098">
    <property type="protein sequence ID" value="CAB4782740.1"/>
    <property type="molecule type" value="Genomic_DNA"/>
</dbReference>
<evidence type="ECO:0000313" key="1">
    <source>
        <dbReference type="EMBL" id="CAB4782740.1"/>
    </source>
</evidence>